<name>A0ABU5A229_9HYPH</name>
<protein>
    <recommendedName>
        <fullName evidence="5">Antifreeze protein</fullName>
    </recommendedName>
</protein>
<feature type="region of interest" description="Disordered" evidence="1">
    <location>
        <begin position="186"/>
        <end position="224"/>
    </location>
</feature>
<sequence length="295" mass="29572">MRVPLSIAAIAVILAFSPNAVMAATKTVKECDAEYAANKDAIKGSGQTKKDFVASCRAGSEVVPAGAAAAPAAVTPAKSTAAGNVKTAKECDAEYAANKDAIKGSGQTKKDFVASCRSGSEVIPGGAAAAAPATVAPTAAAPAGAGGVKTAKECDTEYSANKAAIKGSGQTKKDFVASCRAGTETIPGAQSTTAAPQPAKPAPTVTTTPSKNVQAKTVPAPSATTVPTGANQFATEAQAKARCPSSTVVWVNLKSKIFHFAGNRNYGTTKSGAYICETDATAEGFRAAENEKQPQ</sequence>
<comment type="caution">
    <text evidence="3">The sequence shown here is derived from an EMBL/GenBank/DDBJ whole genome shotgun (WGS) entry which is preliminary data.</text>
</comment>
<dbReference type="RefSeq" id="WP_320247437.1">
    <property type="nucleotide sequence ID" value="NZ_JAVIIQ010000004.1"/>
</dbReference>
<keyword evidence="2" id="KW-0732">Signal</keyword>
<feature type="chain" id="PRO_5045647367" description="Antifreeze protein" evidence="2">
    <location>
        <begin position="24"/>
        <end position="295"/>
    </location>
</feature>
<evidence type="ECO:0000256" key="2">
    <source>
        <dbReference type="SAM" id="SignalP"/>
    </source>
</evidence>
<reference evidence="3 4" key="1">
    <citation type="submission" date="2023-08" db="EMBL/GenBank/DDBJ databases">
        <title>Implementing the SeqCode for naming new Mesorhizobium species isolated from Vachellia karroo root nodules.</title>
        <authorList>
            <person name="Van Lill M."/>
        </authorList>
    </citation>
    <scope>NUCLEOTIDE SEQUENCE [LARGE SCALE GENOMIC DNA]</scope>
    <source>
        <strain evidence="3 4">VK25D</strain>
    </source>
</reference>
<evidence type="ECO:0000313" key="3">
    <source>
        <dbReference type="EMBL" id="MDX8531724.1"/>
    </source>
</evidence>
<proteinExistence type="predicted"/>
<accession>A0ABU5A229</accession>
<dbReference type="EMBL" id="JAVIIQ010000004">
    <property type="protein sequence ID" value="MDX8531724.1"/>
    <property type="molecule type" value="Genomic_DNA"/>
</dbReference>
<organism evidence="3 4">
    <name type="scientific">Mesorhizobium vachelliae</name>
    <dbReference type="NCBI Taxonomy" id="3072309"/>
    <lineage>
        <taxon>Bacteria</taxon>
        <taxon>Pseudomonadati</taxon>
        <taxon>Pseudomonadota</taxon>
        <taxon>Alphaproteobacteria</taxon>
        <taxon>Hyphomicrobiales</taxon>
        <taxon>Phyllobacteriaceae</taxon>
        <taxon>Mesorhizobium</taxon>
    </lineage>
</organism>
<evidence type="ECO:0000256" key="1">
    <source>
        <dbReference type="SAM" id="MobiDB-lite"/>
    </source>
</evidence>
<gene>
    <name evidence="3" type="ORF">RFM42_12065</name>
</gene>
<evidence type="ECO:0000313" key="4">
    <source>
        <dbReference type="Proteomes" id="UP001285154"/>
    </source>
</evidence>
<feature type="signal peptide" evidence="2">
    <location>
        <begin position="1"/>
        <end position="23"/>
    </location>
</feature>
<evidence type="ECO:0008006" key="5">
    <source>
        <dbReference type="Google" id="ProtNLM"/>
    </source>
</evidence>
<keyword evidence="4" id="KW-1185">Reference proteome</keyword>
<feature type="compositionally biased region" description="Low complexity" evidence="1">
    <location>
        <begin position="189"/>
        <end position="224"/>
    </location>
</feature>
<dbReference type="Proteomes" id="UP001285154">
    <property type="component" value="Unassembled WGS sequence"/>
</dbReference>